<protein>
    <submittedName>
        <fullName evidence="1">Uncharacterized protein</fullName>
    </submittedName>
</protein>
<comment type="caution">
    <text evidence="1">The sequence shown here is derived from an EMBL/GenBank/DDBJ whole genome shotgun (WGS) entry which is preliminary data.</text>
</comment>
<evidence type="ECO:0000313" key="1">
    <source>
        <dbReference type="EMBL" id="GBM91694.1"/>
    </source>
</evidence>
<organism evidence="1 2">
    <name type="scientific">Araneus ventricosus</name>
    <name type="common">Orbweaver spider</name>
    <name type="synonym">Epeira ventricosa</name>
    <dbReference type="NCBI Taxonomy" id="182803"/>
    <lineage>
        <taxon>Eukaryota</taxon>
        <taxon>Metazoa</taxon>
        <taxon>Ecdysozoa</taxon>
        <taxon>Arthropoda</taxon>
        <taxon>Chelicerata</taxon>
        <taxon>Arachnida</taxon>
        <taxon>Araneae</taxon>
        <taxon>Araneomorphae</taxon>
        <taxon>Entelegynae</taxon>
        <taxon>Araneoidea</taxon>
        <taxon>Araneidae</taxon>
        <taxon>Araneus</taxon>
    </lineage>
</organism>
<dbReference type="AlphaFoldDB" id="A0A4Y2JP30"/>
<reference evidence="1 2" key="1">
    <citation type="journal article" date="2019" name="Sci. Rep.">
        <title>Orb-weaving spider Araneus ventricosus genome elucidates the spidroin gene catalogue.</title>
        <authorList>
            <person name="Kono N."/>
            <person name="Nakamura H."/>
            <person name="Ohtoshi R."/>
            <person name="Moran D.A.P."/>
            <person name="Shinohara A."/>
            <person name="Yoshida Y."/>
            <person name="Fujiwara M."/>
            <person name="Mori M."/>
            <person name="Tomita M."/>
            <person name="Arakawa K."/>
        </authorList>
    </citation>
    <scope>NUCLEOTIDE SEQUENCE [LARGE SCALE GENOMIC DNA]</scope>
</reference>
<evidence type="ECO:0000313" key="2">
    <source>
        <dbReference type="Proteomes" id="UP000499080"/>
    </source>
</evidence>
<dbReference type="Proteomes" id="UP000499080">
    <property type="component" value="Unassembled WGS sequence"/>
</dbReference>
<name>A0A4Y2JP30_ARAVE</name>
<sequence length="80" mass="8643">MRSTWNVMEKGTLPWEDGEQIEGSHITLRKELLLEETTGKEDINTGTEGGYLMTITGVGSSPLAGDTFSHWSGGNSNDGN</sequence>
<keyword evidence="2" id="KW-1185">Reference proteome</keyword>
<gene>
    <name evidence="1" type="ORF">AVEN_24870_1</name>
</gene>
<dbReference type="EMBL" id="BGPR01003726">
    <property type="protein sequence ID" value="GBM91694.1"/>
    <property type="molecule type" value="Genomic_DNA"/>
</dbReference>
<proteinExistence type="predicted"/>
<accession>A0A4Y2JP30</accession>